<keyword evidence="8" id="KW-0175">Coiled coil</keyword>
<gene>
    <name evidence="9" type="ORF">G7024_19495</name>
</gene>
<evidence type="ECO:0000313" key="10">
    <source>
        <dbReference type="Proteomes" id="UP001138621"/>
    </source>
</evidence>
<keyword evidence="4" id="KW-0812">Transmembrane</keyword>
<comment type="caution">
    <text evidence="9">The sequence shown here is derived from an EMBL/GenBank/DDBJ whole genome shotgun (WGS) entry which is preliminary data.</text>
</comment>
<dbReference type="InterPro" id="IPR010131">
    <property type="entry name" value="MdtP/NodT-like"/>
</dbReference>
<evidence type="ECO:0000256" key="2">
    <source>
        <dbReference type="ARBA" id="ARBA00007613"/>
    </source>
</evidence>
<dbReference type="InterPro" id="IPR003423">
    <property type="entry name" value="OMP_efflux"/>
</dbReference>
<dbReference type="Proteomes" id="UP001138621">
    <property type="component" value="Unassembled WGS sequence"/>
</dbReference>
<evidence type="ECO:0000256" key="5">
    <source>
        <dbReference type="ARBA" id="ARBA00023139"/>
    </source>
</evidence>
<feature type="coiled-coil region" evidence="8">
    <location>
        <begin position="184"/>
        <end position="214"/>
    </location>
</feature>
<dbReference type="GO" id="GO:0016020">
    <property type="term" value="C:membrane"/>
    <property type="evidence" value="ECO:0007669"/>
    <property type="project" value="UniProtKB-SubCell"/>
</dbReference>
<dbReference type="AlphaFoldDB" id="A0AA40RVI6"/>
<evidence type="ECO:0000256" key="3">
    <source>
        <dbReference type="ARBA" id="ARBA00022452"/>
    </source>
</evidence>
<evidence type="ECO:0000256" key="1">
    <source>
        <dbReference type="ARBA" id="ARBA00004442"/>
    </source>
</evidence>
<accession>A0AA40RVI6</accession>
<dbReference type="PANTHER" id="PTHR30203:SF24">
    <property type="entry name" value="BLR4935 PROTEIN"/>
    <property type="match status" value="1"/>
</dbReference>
<evidence type="ECO:0000256" key="7">
    <source>
        <dbReference type="ARBA" id="ARBA00023288"/>
    </source>
</evidence>
<keyword evidence="6" id="KW-0998">Cell outer membrane</keyword>
<comment type="subcellular location">
    <subcellularLocation>
        <location evidence="1">Cell outer membrane</location>
    </subcellularLocation>
</comment>
<evidence type="ECO:0000256" key="6">
    <source>
        <dbReference type="ARBA" id="ARBA00023237"/>
    </source>
</evidence>
<organism evidence="9 10">
    <name type="scientific">Stutzerimonas stutzeri</name>
    <name type="common">Pseudomonas stutzeri</name>
    <dbReference type="NCBI Taxonomy" id="316"/>
    <lineage>
        <taxon>Bacteria</taxon>
        <taxon>Pseudomonadati</taxon>
        <taxon>Pseudomonadota</taxon>
        <taxon>Gammaproteobacteria</taxon>
        <taxon>Pseudomonadales</taxon>
        <taxon>Pseudomonadaceae</taxon>
        <taxon>Stutzerimonas</taxon>
    </lineage>
</organism>
<evidence type="ECO:0000313" key="9">
    <source>
        <dbReference type="EMBL" id="MBA1306586.1"/>
    </source>
</evidence>
<dbReference type="Pfam" id="PF02321">
    <property type="entry name" value="OEP"/>
    <property type="match status" value="1"/>
</dbReference>
<dbReference type="RefSeq" id="WP_084899370.1">
    <property type="nucleotide sequence ID" value="NZ_CAJFAG010000043.1"/>
</dbReference>
<name>A0AA40RVI6_STUST</name>
<dbReference type="Gene3D" id="1.20.1600.10">
    <property type="entry name" value="Outer membrane efflux proteins (OEP)"/>
    <property type="match status" value="1"/>
</dbReference>
<sequence length="417" mass="46698">MMIRFFRMGRALPAVLPLFAFWLPGTAAGLTFHEALRLAGQHAPSLSAEAARVQAVRSEAVAAGELPDPKLLLGVQSLPIEGSERWSLNDDGMTMRMVGLMQEMPNREKRRARADVAHAAIGRAEAAREIEALKVRLVTAQAWIASHAVERKLHLFGELRAENRLLAEAVRARLAGGRGQLTDQVAARQEAAQLAEREDELEQQRRLARAALLRWVGAEGNQPLSGELPSWPIERQTLLRQLERHPQLSAFAPMAREAQARIREGTAEKRGDWSWEVAYLKRGREFGDMLNLEFSFDLPVFQRSRQNPRIAARHAELNRLEAEREAVAREIAEQLEAELAELARLQRALARSSELQLPLAREKVELAMSSYRAGRGDLDALLAARNELIEARLKHIDLQGLEAIARTRLHLAYGEAK</sequence>
<comment type="similarity">
    <text evidence="2">Belongs to the outer membrane factor (OMF) (TC 1.B.17) family.</text>
</comment>
<protein>
    <submittedName>
        <fullName evidence="9">TolC family protein</fullName>
    </submittedName>
</protein>
<feature type="coiled-coil region" evidence="8">
    <location>
        <begin position="310"/>
        <end position="355"/>
    </location>
</feature>
<evidence type="ECO:0000256" key="8">
    <source>
        <dbReference type="SAM" id="Coils"/>
    </source>
</evidence>
<evidence type="ECO:0000256" key="4">
    <source>
        <dbReference type="ARBA" id="ARBA00022692"/>
    </source>
</evidence>
<keyword evidence="5" id="KW-0564">Palmitate</keyword>
<reference evidence="9" key="1">
    <citation type="submission" date="2020-02" db="EMBL/GenBank/DDBJ databases">
        <title>Synteny-based analysis reveals conserved mechanism for high triclosan tolerance in Pseudomonas, as well as instances of horizontal transfer.</title>
        <authorList>
            <person name="Mcfarland A.G."/>
            <person name="Bertucci H.K."/>
            <person name="Litmann E."/>
            <person name="Shen J."/>
            <person name="Huttenhower C."/>
            <person name="Hartmann E.M."/>
        </authorList>
    </citation>
    <scope>NUCLEOTIDE SEQUENCE</scope>
    <source>
        <strain evidence="9">109A1</strain>
    </source>
</reference>
<dbReference type="SUPFAM" id="SSF56954">
    <property type="entry name" value="Outer membrane efflux proteins (OEP)"/>
    <property type="match status" value="1"/>
</dbReference>
<dbReference type="PANTHER" id="PTHR30203">
    <property type="entry name" value="OUTER MEMBRANE CATION EFFLUX PROTEIN"/>
    <property type="match status" value="1"/>
</dbReference>
<dbReference type="GO" id="GO:0015562">
    <property type="term" value="F:efflux transmembrane transporter activity"/>
    <property type="evidence" value="ECO:0007669"/>
    <property type="project" value="InterPro"/>
</dbReference>
<keyword evidence="3" id="KW-0472">Membrane</keyword>
<dbReference type="EMBL" id="JAAMRD010000019">
    <property type="protein sequence ID" value="MBA1306586.1"/>
    <property type="molecule type" value="Genomic_DNA"/>
</dbReference>
<keyword evidence="7" id="KW-0449">Lipoprotein</keyword>
<proteinExistence type="inferred from homology"/>
<keyword evidence="3" id="KW-1134">Transmembrane beta strand</keyword>